<reference evidence="1" key="2">
    <citation type="submission" date="2020-09" db="EMBL/GenBank/DDBJ databases">
        <title>Novel species in genus Aeromicrobium.</title>
        <authorList>
            <person name="Zhang G."/>
        </authorList>
    </citation>
    <scope>NUCLEOTIDE SEQUENCE</scope>
    <source>
        <strain evidence="1">SSW1-57</strain>
    </source>
</reference>
<reference evidence="2 3" key="1">
    <citation type="submission" date="2020-07" db="EMBL/GenBank/DDBJ databases">
        <title>Sequencing the genomes of 1000 actinobacteria strains.</title>
        <authorList>
            <person name="Klenk H.-P."/>
        </authorList>
    </citation>
    <scope>NUCLEOTIDE SEQUENCE [LARGE SCALE GENOMIC DNA]</scope>
    <source>
        <strain evidence="2 3">DSM 19087</strain>
    </source>
</reference>
<dbReference type="AlphaFoldDB" id="A0A8I0FZY3"/>
<gene>
    <name evidence="2" type="ORF">BJ975_002126</name>
    <name evidence="1" type="ORF">IDH50_17560</name>
</gene>
<sequence>MGLNARIAAKLDAGIDADVFERCAIALMANHYDSVVGVEGGSDGGRDGDIIAPIVGEPDSRGRILVTTGDSLDNLKSSHKTWKKFWDAGEAFRVDQIVMVTSNKLSDTKRRNIEKYCKINELPVPRIYSRQWLVESLRRDPELRVELTGVKGRLEALTIKAPDLSSATILFGRDHEVEQLDAAVSLATDVSLVGVPGVGKSRLLAELEGSVHFVDRLAREYLVDDLFAMEPTTVVLDDAHLDLDLLKQLVSIRSKEQLGFTIVAATWPGTEAPVEALLNDPARVEVDRLARAALDQMIQALGVHGVRARLSVLEQSDGRPGWAVILSRLVVDGAGDDLATGQSLLDQVAGLATAIAGNAVLNEALACIAALGAASLEDIEIIASHAGVPYADLSAWLEVTAQGGLVERSGDKWAVLAPLRSLIVASTFFGARKRRSWMSFAAKFPDDVRLDRAVLEVANDVPDVEVRALADAWFDDVSIEELDEATLDLVQAFSTIDETAADRAALLARAVLDSPRERQTLYGDVTYDPVGTAAEQILRSAFRRTCSREAARGLLELAIGDVRPRHQHPDHPMRVIQDMAHYLDPDLGAFDGLRDRILTYALEWFDERPDEARWRVLAEAARYVFDPSVEGNWSDPSSHLGFTMSRGVMSSEAMESLLARWGDIDARVRKCAAASIGHRAVADLCETFEAWAGLVGGVTGSGVEASDNHKVVAANGAELMLATLARLAERFPAVPIRVSQRLALLTLWNGGPTSLQELPVNDDRLLRFVGVREPDEDIDSWMAERREQQISLARELDQLEALEGVTEFQRLVREASVLDGHHEGDLFAGVLAEHVTDPPLWLEVAVQAFARPLIAPLVARARADGADIADLIGAAIEIPDLRAGVLRAIVQEEGELDDLARNVVSSLTDDDVTHIGELWIRDEVTPMLRELLMHPLASVRGLAAVAFGEAPRGHGPPVPNDLRPAWRKALVEAVPNQLPQHSKWRLGEILEHAVNTDPELCADWFIMNARQPGLSSRARRLVESFSGVLRALPQEQKRRIVATLGVETLITSGFAGDVLGTDAELAGDLLAEGVVDESSLLRSMTGYRDHTVEALSPALVAAQVAPDRIVAEALKNRNWTGAESDAILKDLKFFEQLKVRQPELVEVCDLAAERLRGELEASLAKEDQERRLGW</sequence>
<evidence type="ECO:0000313" key="3">
    <source>
        <dbReference type="Proteomes" id="UP000587211"/>
    </source>
</evidence>
<dbReference type="SUPFAM" id="SSF52540">
    <property type="entry name" value="P-loop containing nucleoside triphosphate hydrolases"/>
    <property type="match status" value="1"/>
</dbReference>
<accession>A0A8I0FZY3</accession>
<proteinExistence type="predicted"/>
<organism evidence="1 4">
    <name type="scientific">Aeromicrobium tamlense</name>
    <dbReference type="NCBI Taxonomy" id="375541"/>
    <lineage>
        <taxon>Bacteria</taxon>
        <taxon>Bacillati</taxon>
        <taxon>Actinomycetota</taxon>
        <taxon>Actinomycetes</taxon>
        <taxon>Propionibacteriales</taxon>
        <taxon>Nocardioidaceae</taxon>
        <taxon>Aeromicrobium</taxon>
    </lineage>
</organism>
<dbReference type="EMBL" id="JACWMT010000004">
    <property type="protein sequence ID" value="MBD1272056.1"/>
    <property type="molecule type" value="Genomic_DNA"/>
</dbReference>
<name>A0A8I0FZY3_9ACTN</name>
<comment type="caution">
    <text evidence="1">The sequence shown here is derived from an EMBL/GenBank/DDBJ whole genome shotgun (WGS) entry which is preliminary data.</text>
</comment>
<protein>
    <submittedName>
        <fullName evidence="1">Uncharacterized protein</fullName>
    </submittedName>
</protein>
<dbReference type="Proteomes" id="UP000659061">
    <property type="component" value="Unassembled WGS sequence"/>
</dbReference>
<dbReference type="EMBL" id="JACBZN010000001">
    <property type="protein sequence ID" value="NYI38751.1"/>
    <property type="molecule type" value="Genomic_DNA"/>
</dbReference>
<evidence type="ECO:0000313" key="1">
    <source>
        <dbReference type="EMBL" id="MBD1272056.1"/>
    </source>
</evidence>
<dbReference type="Proteomes" id="UP000587211">
    <property type="component" value="Unassembled WGS sequence"/>
</dbReference>
<evidence type="ECO:0000313" key="2">
    <source>
        <dbReference type="EMBL" id="NYI38751.1"/>
    </source>
</evidence>
<dbReference type="RefSeq" id="WP_179425747.1">
    <property type="nucleotide sequence ID" value="NZ_BAAAMP010000016.1"/>
</dbReference>
<dbReference type="InterPro" id="IPR027417">
    <property type="entry name" value="P-loop_NTPase"/>
</dbReference>
<keyword evidence="3" id="KW-1185">Reference proteome</keyword>
<evidence type="ECO:0000313" key="4">
    <source>
        <dbReference type="Proteomes" id="UP000659061"/>
    </source>
</evidence>